<accession>A0AAD9BV10</accession>
<sequence length="117" mass="13791">METPREVLFKTLKDLGEDEFKDFKWYLQGKVLGFPGIPKSELEKADRGDTVDLMLRDYDINTIKVTREVLKKIPRNDLEEELSKFPSDPKAMHQVFRLLIYPSENHQLHMVLGLRYP</sequence>
<evidence type="ECO:0000259" key="1">
    <source>
        <dbReference type="PROSITE" id="PS50824"/>
    </source>
</evidence>
<dbReference type="EMBL" id="JASDAP010000017">
    <property type="protein sequence ID" value="KAK1889453.1"/>
    <property type="molecule type" value="Genomic_DNA"/>
</dbReference>
<feature type="domain" description="Pyrin" evidence="1">
    <location>
        <begin position="1"/>
        <end position="88"/>
    </location>
</feature>
<dbReference type="InterPro" id="IPR004020">
    <property type="entry name" value="DAPIN"/>
</dbReference>
<reference evidence="2" key="1">
    <citation type="submission" date="2023-04" db="EMBL/GenBank/DDBJ databases">
        <title>Chromosome-level genome of Chaenocephalus aceratus.</title>
        <authorList>
            <person name="Park H."/>
        </authorList>
    </citation>
    <scope>NUCLEOTIDE SEQUENCE</scope>
    <source>
        <strain evidence="2">DE</strain>
        <tissue evidence="2">Muscle</tissue>
    </source>
</reference>
<dbReference type="PROSITE" id="PS50824">
    <property type="entry name" value="DAPIN"/>
    <property type="match status" value="1"/>
</dbReference>
<dbReference type="SMART" id="SM01289">
    <property type="entry name" value="PYRIN"/>
    <property type="match status" value="1"/>
</dbReference>
<organism evidence="2 3">
    <name type="scientific">Dissostichus eleginoides</name>
    <name type="common">Patagonian toothfish</name>
    <name type="synonym">Dissostichus amissus</name>
    <dbReference type="NCBI Taxonomy" id="100907"/>
    <lineage>
        <taxon>Eukaryota</taxon>
        <taxon>Metazoa</taxon>
        <taxon>Chordata</taxon>
        <taxon>Craniata</taxon>
        <taxon>Vertebrata</taxon>
        <taxon>Euteleostomi</taxon>
        <taxon>Actinopterygii</taxon>
        <taxon>Neopterygii</taxon>
        <taxon>Teleostei</taxon>
        <taxon>Neoteleostei</taxon>
        <taxon>Acanthomorphata</taxon>
        <taxon>Eupercaria</taxon>
        <taxon>Perciformes</taxon>
        <taxon>Notothenioidei</taxon>
        <taxon>Nototheniidae</taxon>
        <taxon>Dissostichus</taxon>
    </lineage>
</organism>
<name>A0AAD9BV10_DISEL</name>
<dbReference type="AlphaFoldDB" id="A0AAD9BV10"/>
<comment type="caution">
    <text evidence="2">The sequence shown here is derived from an EMBL/GenBank/DDBJ whole genome shotgun (WGS) entry which is preliminary data.</text>
</comment>
<dbReference type="CDD" id="cd08321">
    <property type="entry name" value="Pyrin_ASC-like"/>
    <property type="match status" value="1"/>
</dbReference>
<keyword evidence="3" id="KW-1185">Reference proteome</keyword>
<evidence type="ECO:0000313" key="3">
    <source>
        <dbReference type="Proteomes" id="UP001228049"/>
    </source>
</evidence>
<dbReference type="Pfam" id="PF02758">
    <property type="entry name" value="PYRIN"/>
    <property type="match status" value="1"/>
</dbReference>
<dbReference type="Proteomes" id="UP001228049">
    <property type="component" value="Unassembled WGS sequence"/>
</dbReference>
<dbReference type="SUPFAM" id="SSF47986">
    <property type="entry name" value="DEATH domain"/>
    <property type="match status" value="1"/>
</dbReference>
<dbReference type="InterPro" id="IPR011029">
    <property type="entry name" value="DEATH-like_dom_sf"/>
</dbReference>
<dbReference type="Gene3D" id="1.10.533.10">
    <property type="entry name" value="Death Domain, Fas"/>
    <property type="match status" value="1"/>
</dbReference>
<proteinExistence type="predicted"/>
<evidence type="ECO:0000313" key="2">
    <source>
        <dbReference type="EMBL" id="KAK1889453.1"/>
    </source>
</evidence>
<protein>
    <submittedName>
        <fullName evidence="2">Caspase b</fullName>
    </submittedName>
</protein>
<gene>
    <name evidence="2" type="ORF">KUDE01_014129</name>
</gene>